<sequence length="299" mass="34642">MKRPELLAAVFQRLLTCAGYRQIAREARCAATTVMGLAARLGRHALLFLHEQRPRGEISEALVIDGFESFEFSQYHPLHLNLVVGAASHYLYAFTESELRRKGRMTARQKWRRGLLEARHGRPSPRTIEHGMAAALQIAAPQPQALVVRSDEHDDYPRAMRRLQGWRIRHERTSSREARHAGNPLFPVNRMDLLLRHNSANHKRETIAFSKRRQSVIERAAMLAVWQNFIKPFSERHGGGTPAMRLGLGQRPLEVAELLERRRFPSLIALPHPWARYYRREIDTRRIARPSRHRLMLAF</sequence>
<dbReference type="AlphaFoldDB" id="A0A849SJP0"/>
<dbReference type="EMBL" id="JABFRW010000012">
    <property type="protein sequence ID" value="NOT32764.1"/>
    <property type="molecule type" value="Genomic_DNA"/>
</dbReference>
<proteinExistence type="predicted"/>
<name>A0A849SJP0_UNCEI</name>
<reference evidence="1 2" key="1">
    <citation type="submission" date="2020-04" db="EMBL/GenBank/DDBJ databases">
        <title>Metagenomic profiling of ammonia- and methane-oxidizing microorganisms in a Dutch drinking water treatment plant.</title>
        <authorList>
            <person name="Poghosyan L."/>
            <person name="Leucker S."/>
        </authorList>
    </citation>
    <scope>NUCLEOTIDE SEQUENCE [LARGE SCALE GENOMIC DNA]</scope>
    <source>
        <strain evidence="1">S-RSF-IL-03</strain>
    </source>
</reference>
<accession>A0A849SJP0</accession>
<gene>
    <name evidence="1" type="ORF">HOP12_01205</name>
</gene>
<evidence type="ECO:0000313" key="2">
    <source>
        <dbReference type="Proteomes" id="UP000580839"/>
    </source>
</evidence>
<evidence type="ECO:0000313" key="1">
    <source>
        <dbReference type="EMBL" id="NOT32764.1"/>
    </source>
</evidence>
<organism evidence="1 2">
    <name type="scientific">Eiseniibacteriota bacterium</name>
    <dbReference type="NCBI Taxonomy" id="2212470"/>
    <lineage>
        <taxon>Bacteria</taxon>
        <taxon>Candidatus Eiseniibacteriota</taxon>
    </lineage>
</organism>
<dbReference type="Proteomes" id="UP000580839">
    <property type="component" value="Unassembled WGS sequence"/>
</dbReference>
<protein>
    <submittedName>
        <fullName evidence="1">Uncharacterized protein</fullName>
    </submittedName>
</protein>
<comment type="caution">
    <text evidence="1">The sequence shown here is derived from an EMBL/GenBank/DDBJ whole genome shotgun (WGS) entry which is preliminary data.</text>
</comment>